<dbReference type="GO" id="GO:0007409">
    <property type="term" value="P:axonogenesis"/>
    <property type="evidence" value="ECO:0007669"/>
    <property type="project" value="TreeGrafter"/>
</dbReference>
<dbReference type="InterPro" id="IPR036454">
    <property type="entry name" value="Amyloid_glyco_heparin-bd_sf"/>
</dbReference>
<evidence type="ECO:0000256" key="4">
    <source>
        <dbReference type="ARBA" id="ARBA00023136"/>
    </source>
</evidence>
<evidence type="ECO:0000259" key="5">
    <source>
        <dbReference type="Pfam" id="PF02177"/>
    </source>
</evidence>
<dbReference type="GO" id="GO:0043025">
    <property type="term" value="C:neuronal cell body"/>
    <property type="evidence" value="ECO:0007669"/>
    <property type="project" value="TreeGrafter"/>
</dbReference>
<organism evidence="6">
    <name type="scientific">Timema monikensis</name>
    <dbReference type="NCBI Taxonomy" id="170555"/>
    <lineage>
        <taxon>Eukaryota</taxon>
        <taxon>Metazoa</taxon>
        <taxon>Ecdysozoa</taxon>
        <taxon>Arthropoda</taxon>
        <taxon>Hexapoda</taxon>
        <taxon>Insecta</taxon>
        <taxon>Pterygota</taxon>
        <taxon>Neoptera</taxon>
        <taxon>Polyneoptera</taxon>
        <taxon>Phasmatodea</taxon>
        <taxon>Timematodea</taxon>
        <taxon>Timematoidea</taxon>
        <taxon>Timematidae</taxon>
        <taxon>Timema</taxon>
    </lineage>
</organism>
<dbReference type="GO" id="GO:0007417">
    <property type="term" value="P:central nervous system development"/>
    <property type="evidence" value="ECO:0007669"/>
    <property type="project" value="TreeGrafter"/>
</dbReference>
<dbReference type="GO" id="GO:0043005">
    <property type="term" value="C:neuron projection"/>
    <property type="evidence" value="ECO:0007669"/>
    <property type="project" value="TreeGrafter"/>
</dbReference>
<feature type="domain" description="Amyloidogenic glycoprotein heparin-binding" evidence="5">
    <location>
        <begin position="18"/>
        <end position="63"/>
    </location>
</feature>
<evidence type="ECO:0000313" key="6">
    <source>
        <dbReference type="EMBL" id="CAD7429835.1"/>
    </source>
</evidence>
<dbReference type="EMBL" id="OB794238">
    <property type="protein sequence ID" value="CAD7429835.1"/>
    <property type="molecule type" value="Genomic_DNA"/>
</dbReference>
<dbReference type="Pfam" id="PF02177">
    <property type="entry name" value="APP_N"/>
    <property type="match status" value="1"/>
</dbReference>
<reference evidence="6" key="1">
    <citation type="submission" date="2020-11" db="EMBL/GenBank/DDBJ databases">
        <authorList>
            <person name="Tran Van P."/>
        </authorList>
    </citation>
    <scope>NUCLEOTIDE SEQUENCE</scope>
</reference>
<dbReference type="PANTHER" id="PTHR23103">
    <property type="entry name" value="ALZHEIMER'S DISEASE BETA-AMYLOID RELATED"/>
    <property type="match status" value="1"/>
</dbReference>
<dbReference type="GO" id="GO:0016020">
    <property type="term" value="C:membrane"/>
    <property type="evidence" value="ECO:0007669"/>
    <property type="project" value="UniProtKB-SubCell"/>
</dbReference>
<dbReference type="InterPro" id="IPR015849">
    <property type="entry name" value="Amyloid_glyco_heparin-bd"/>
</dbReference>
<dbReference type="InterPro" id="IPR008155">
    <property type="entry name" value="Amyloid_glyco"/>
</dbReference>
<evidence type="ECO:0000256" key="2">
    <source>
        <dbReference type="ARBA" id="ARBA00022692"/>
    </source>
</evidence>
<dbReference type="SUPFAM" id="SSF56491">
    <property type="entry name" value="A heparin-binding domain"/>
    <property type="match status" value="1"/>
</dbReference>
<name>A0A7R9EBC0_9NEOP</name>
<dbReference type="AlphaFoldDB" id="A0A7R9EBC0"/>
<gene>
    <name evidence="6" type="ORF">TMSB3V08_LOCUS6610</name>
</gene>
<dbReference type="PANTHER" id="PTHR23103:SF15">
    <property type="entry name" value="AMYLOID-BETA-LIKE PROTEIN"/>
    <property type="match status" value="1"/>
</dbReference>
<accession>A0A7R9EBC0</accession>
<evidence type="ECO:0000256" key="3">
    <source>
        <dbReference type="ARBA" id="ARBA00022989"/>
    </source>
</evidence>
<keyword evidence="3" id="KW-1133">Transmembrane helix</keyword>
<comment type="subcellular location">
    <subcellularLocation>
        <location evidence="1">Membrane</location>
        <topology evidence="1">Single-pass type I membrane protein</topology>
    </subcellularLocation>
</comment>
<dbReference type="GO" id="GO:0008201">
    <property type="term" value="F:heparin binding"/>
    <property type="evidence" value="ECO:0007669"/>
    <property type="project" value="InterPro"/>
</dbReference>
<sequence>MKPTTKPSYERGNCRILEVYPKRDITNIVESSHFQKVSNWCKVGHKKCKGSHYEWVKPYRCLEIRRGRQRETTTRFELPEYMGFLPDGAGSTNQAEG</sequence>
<keyword evidence="4" id="KW-0472">Membrane</keyword>
<keyword evidence="2" id="KW-0812">Transmembrane</keyword>
<dbReference type="Gene3D" id="3.90.570.10">
    <property type="entry name" value="Amyloidogenic glycoprotein, heparin-binding domain"/>
    <property type="match status" value="1"/>
</dbReference>
<protein>
    <recommendedName>
        <fullName evidence="5">Amyloidogenic glycoprotein heparin-binding domain-containing protein</fullName>
    </recommendedName>
</protein>
<evidence type="ECO:0000256" key="1">
    <source>
        <dbReference type="ARBA" id="ARBA00004479"/>
    </source>
</evidence>
<proteinExistence type="predicted"/>